<feature type="transmembrane region" description="Helical" evidence="3">
    <location>
        <begin position="12"/>
        <end position="35"/>
    </location>
</feature>
<sequence length="242" mass="25014">MTSGAGGRHEAWRAAGAAVVAILALVGAGFIGAALNEAPPLQPPQPIAEAGPADLDSTDLNSTDNRRAVGDGSDGSSDMSDDLHSADSVGMTRSEPTDITIPRIGVAAKIMTLGVNPDGTVQVPPLDQAQLAGWYQPGPSPGEIGNSVIVGHVDSAAIGPAVFFHLGSLRAGDIIQITRKDQSVVKFAVDSVKSYPKVGFPTELVYGPTNKVGLRVVTCGGQFDEENRSYVNNIIVFATLID</sequence>
<gene>
    <name evidence="4" type="ORF">ACFQ4H_12730</name>
</gene>
<evidence type="ECO:0000256" key="1">
    <source>
        <dbReference type="ARBA" id="ARBA00022801"/>
    </source>
</evidence>
<comment type="caution">
    <text evidence="4">The sequence shown here is derived from an EMBL/GenBank/DDBJ whole genome shotgun (WGS) entry which is preliminary data.</text>
</comment>
<evidence type="ECO:0000313" key="5">
    <source>
        <dbReference type="Proteomes" id="UP001597260"/>
    </source>
</evidence>
<evidence type="ECO:0000256" key="3">
    <source>
        <dbReference type="SAM" id="Phobius"/>
    </source>
</evidence>
<dbReference type="EMBL" id="JBHTMP010000015">
    <property type="protein sequence ID" value="MFD1321958.1"/>
    <property type="molecule type" value="Genomic_DNA"/>
</dbReference>
<protein>
    <submittedName>
        <fullName evidence="4">Class F sortase</fullName>
    </submittedName>
</protein>
<dbReference type="InterPro" id="IPR023365">
    <property type="entry name" value="Sortase_dom-sf"/>
</dbReference>
<name>A0ABW3YDY9_9ACTN</name>
<dbReference type="SUPFAM" id="SSF63817">
    <property type="entry name" value="Sortase"/>
    <property type="match status" value="1"/>
</dbReference>
<keyword evidence="3" id="KW-0472">Membrane</keyword>
<accession>A0ABW3YDY9</accession>
<dbReference type="Proteomes" id="UP001597260">
    <property type="component" value="Unassembled WGS sequence"/>
</dbReference>
<dbReference type="Gene3D" id="2.40.260.10">
    <property type="entry name" value="Sortase"/>
    <property type="match status" value="1"/>
</dbReference>
<evidence type="ECO:0000313" key="4">
    <source>
        <dbReference type="EMBL" id="MFD1321958.1"/>
    </source>
</evidence>
<keyword evidence="3" id="KW-0812">Transmembrane</keyword>
<keyword evidence="5" id="KW-1185">Reference proteome</keyword>
<organism evidence="4 5">
    <name type="scientific">Micromonospora sonneratiae</name>
    <dbReference type="NCBI Taxonomy" id="1184706"/>
    <lineage>
        <taxon>Bacteria</taxon>
        <taxon>Bacillati</taxon>
        <taxon>Actinomycetota</taxon>
        <taxon>Actinomycetes</taxon>
        <taxon>Micromonosporales</taxon>
        <taxon>Micromonosporaceae</taxon>
        <taxon>Micromonospora</taxon>
    </lineage>
</organism>
<feature type="region of interest" description="Disordered" evidence="2">
    <location>
        <begin position="42"/>
        <end position="97"/>
    </location>
</feature>
<reference evidence="5" key="1">
    <citation type="journal article" date="2019" name="Int. J. Syst. Evol. Microbiol.">
        <title>The Global Catalogue of Microorganisms (GCM) 10K type strain sequencing project: providing services to taxonomists for standard genome sequencing and annotation.</title>
        <authorList>
            <consortium name="The Broad Institute Genomics Platform"/>
            <consortium name="The Broad Institute Genome Sequencing Center for Infectious Disease"/>
            <person name="Wu L."/>
            <person name="Ma J."/>
        </authorList>
    </citation>
    <scope>NUCLEOTIDE SEQUENCE [LARGE SCALE GENOMIC DNA]</scope>
    <source>
        <strain evidence="5">JCM 31037</strain>
    </source>
</reference>
<dbReference type="InterPro" id="IPR005754">
    <property type="entry name" value="Sortase"/>
</dbReference>
<dbReference type="InterPro" id="IPR042001">
    <property type="entry name" value="Sortase_F"/>
</dbReference>
<dbReference type="Pfam" id="PF04203">
    <property type="entry name" value="Sortase"/>
    <property type="match status" value="1"/>
</dbReference>
<keyword evidence="3" id="KW-1133">Transmembrane helix</keyword>
<dbReference type="CDD" id="cd05829">
    <property type="entry name" value="Sortase_F"/>
    <property type="match status" value="1"/>
</dbReference>
<evidence type="ECO:0000256" key="2">
    <source>
        <dbReference type="SAM" id="MobiDB-lite"/>
    </source>
</evidence>
<proteinExistence type="predicted"/>
<dbReference type="NCBIfam" id="NF033748">
    <property type="entry name" value="class_F_sortase"/>
    <property type="match status" value="1"/>
</dbReference>
<keyword evidence="1" id="KW-0378">Hydrolase</keyword>
<dbReference type="RefSeq" id="WP_377570378.1">
    <property type="nucleotide sequence ID" value="NZ_JBHTMP010000015.1"/>
</dbReference>